<reference evidence="10 11" key="1">
    <citation type="submission" date="2024-03" db="EMBL/GenBank/DDBJ databases">
        <title>Adaptation during the transition from Ophiocordyceps entomopathogen to insect associate is accompanied by gene loss and intensified selection.</title>
        <authorList>
            <person name="Ward C.M."/>
            <person name="Onetto C.A."/>
            <person name="Borneman A.R."/>
        </authorList>
    </citation>
    <scope>NUCLEOTIDE SEQUENCE [LARGE SCALE GENOMIC DNA]</scope>
    <source>
        <strain evidence="10">AWRI1</strain>
        <tissue evidence="10">Single Adult Female</tissue>
    </source>
</reference>
<dbReference type="SUPFAM" id="SSF57667">
    <property type="entry name" value="beta-beta-alpha zinc fingers"/>
    <property type="match status" value="1"/>
</dbReference>
<comment type="caution">
    <text evidence="10">The sequence shown here is derived from an EMBL/GenBank/DDBJ whole genome shotgun (WGS) entry which is preliminary data.</text>
</comment>
<protein>
    <recommendedName>
        <fullName evidence="12">Transcriptional-regulating factor 1</fullName>
    </recommendedName>
</protein>
<feature type="domain" description="C2H2-type" evidence="7">
    <location>
        <begin position="1086"/>
        <end position="1115"/>
    </location>
</feature>
<dbReference type="InterPro" id="IPR017884">
    <property type="entry name" value="SANT_dom"/>
</dbReference>
<dbReference type="PANTHER" id="PTHR16089:SF40">
    <property type="entry name" value="SUPPRESSOR OF ACTIVATED EGL-4 PROTEIN 1"/>
    <property type="match status" value="1"/>
</dbReference>
<dbReference type="EMBL" id="JBBCAQ010000041">
    <property type="protein sequence ID" value="KAK7571117.1"/>
    <property type="molecule type" value="Genomic_DNA"/>
</dbReference>
<dbReference type="PROSITE" id="PS51293">
    <property type="entry name" value="SANT"/>
    <property type="match status" value="1"/>
</dbReference>
<feature type="region of interest" description="Disordered" evidence="6">
    <location>
        <begin position="754"/>
        <end position="773"/>
    </location>
</feature>
<evidence type="ECO:0000256" key="6">
    <source>
        <dbReference type="SAM" id="MobiDB-lite"/>
    </source>
</evidence>
<dbReference type="PROSITE" id="PS50157">
    <property type="entry name" value="ZINC_FINGER_C2H2_2"/>
    <property type="match status" value="3"/>
</dbReference>
<dbReference type="PROSITE" id="PS51156">
    <property type="entry name" value="ELM2"/>
    <property type="match status" value="1"/>
</dbReference>
<keyword evidence="4" id="KW-0539">Nucleus</keyword>
<dbReference type="Gene3D" id="4.10.1240.50">
    <property type="match status" value="1"/>
</dbReference>
<evidence type="ECO:0000259" key="9">
    <source>
        <dbReference type="PROSITE" id="PS51293"/>
    </source>
</evidence>
<keyword evidence="5" id="KW-0479">Metal-binding</keyword>
<evidence type="ECO:0000313" key="10">
    <source>
        <dbReference type="EMBL" id="KAK7571117.1"/>
    </source>
</evidence>
<feature type="region of interest" description="Disordered" evidence="6">
    <location>
        <begin position="431"/>
        <end position="451"/>
    </location>
</feature>
<dbReference type="Pfam" id="PF00249">
    <property type="entry name" value="Myb_DNA-binding"/>
    <property type="match status" value="1"/>
</dbReference>
<dbReference type="Gene3D" id="3.30.160.60">
    <property type="entry name" value="Classic Zinc Finger"/>
    <property type="match status" value="2"/>
</dbReference>
<evidence type="ECO:0000313" key="11">
    <source>
        <dbReference type="Proteomes" id="UP001367676"/>
    </source>
</evidence>
<dbReference type="SMART" id="SM00355">
    <property type="entry name" value="ZnF_C2H2"/>
    <property type="match status" value="3"/>
</dbReference>
<dbReference type="InterPro" id="IPR000949">
    <property type="entry name" value="ELM2_dom"/>
</dbReference>
<feature type="compositionally biased region" description="Pro residues" evidence="6">
    <location>
        <begin position="433"/>
        <end position="446"/>
    </location>
</feature>
<dbReference type="GO" id="GO:0005667">
    <property type="term" value="C:transcription regulator complex"/>
    <property type="evidence" value="ECO:0007669"/>
    <property type="project" value="TreeGrafter"/>
</dbReference>
<dbReference type="Gene3D" id="1.10.10.60">
    <property type="entry name" value="Homeodomain-like"/>
    <property type="match status" value="1"/>
</dbReference>
<keyword evidence="5" id="KW-0863">Zinc-finger</keyword>
<dbReference type="GO" id="GO:0006357">
    <property type="term" value="P:regulation of transcription by RNA polymerase II"/>
    <property type="evidence" value="ECO:0007669"/>
    <property type="project" value="TreeGrafter"/>
</dbReference>
<dbReference type="PANTHER" id="PTHR16089">
    <property type="entry name" value="REST COREPRESSOR COREST PROTEIN-RELATED"/>
    <property type="match status" value="1"/>
</dbReference>
<comment type="subcellular location">
    <subcellularLocation>
        <location evidence="1">Nucleus</location>
    </subcellularLocation>
</comment>
<dbReference type="AlphaFoldDB" id="A0AAN9XX66"/>
<dbReference type="Pfam" id="PF13912">
    <property type="entry name" value="zf-C2H2_6"/>
    <property type="match status" value="1"/>
</dbReference>
<evidence type="ECO:0000256" key="5">
    <source>
        <dbReference type="PROSITE-ProRule" id="PRU00042"/>
    </source>
</evidence>
<dbReference type="GO" id="GO:0003714">
    <property type="term" value="F:transcription corepressor activity"/>
    <property type="evidence" value="ECO:0007669"/>
    <property type="project" value="TreeGrafter"/>
</dbReference>
<evidence type="ECO:0000256" key="4">
    <source>
        <dbReference type="ARBA" id="ARBA00023242"/>
    </source>
</evidence>
<name>A0AAN9XX66_9HEMI</name>
<proteinExistence type="predicted"/>
<feature type="domain" description="ELM2" evidence="8">
    <location>
        <begin position="884"/>
        <end position="973"/>
    </location>
</feature>
<keyword evidence="11" id="KW-1185">Reference proteome</keyword>
<feature type="domain" description="C2H2-type" evidence="7">
    <location>
        <begin position="1141"/>
        <end position="1168"/>
    </location>
</feature>
<dbReference type="InterPro" id="IPR013087">
    <property type="entry name" value="Znf_C2H2_type"/>
</dbReference>
<feature type="compositionally biased region" description="Low complexity" evidence="6">
    <location>
        <begin position="13"/>
        <end position="26"/>
    </location>
</feature>
<dbReference type="GO" id="GO:0000118">
    <property type="term" value="C:histone deacetylase complex"/>
    <property type="evidence" value="ECO:0007669"/>
    <property type="project" value="TreeGrafter"/>
</dbReference>
<feature type="compositionally biased region" description="Basic and acidic residues" evidence="6">
    <location>
        <begin position="760"/>
        <end position="770"/>
    </location>
</feature>
<sequence length="1223" mass="135986">MMSDGALEPGGVSTNASAANNSTSNAPSKDAKNGDQNKPECKPVECNLCHRKFKNVPALNGHMRLHGGYFKKENDAKKWEKKESNGPHLTTASISVRALIEEKIIQKRSTALNAASRSLTSNQTILKPKLRQNEILSSKLKPNVITVKEEPLDVSVVNDYHPKVSSFAIPAAPSQQQQQQVLPSINADVLKRGNKEENYGSSSIQEETLMFNELLLKREHQKQIKRASSDPGTTTSHNIQSPQIDVTFSPESAYLDVYQNQTGQYFTNNLTDEIFQNVQDADAMLLHDVDTANELNNLPQIQSSDFQEINLEEYQNDLQHQDLQAVLNSPLPVSLAEFSYMQTETVISNQEPSISYSQSPLPSPSFTYPTPPASQEGQSPSFCNVSSIVHPNPVSSPLSTAFYSSGMSSPGAVEAALNEVLPMDVNQNVYPSPQSPPPLPVTPEPSPVSLSTPGFTSQADLYSTSSHDGDEGLLGANQKEFVFQNGGGGSDDETYKFMDSDRIYDHEYRNVILDCNRLMDADSAQFEGCADGASGNTITLQSECGQRVTLQSGPDRAENITLYADDSCVGERCDITFHSEQHGQITVCSKAGNCASRSVALHSYTTAMGGGHDVSFRGDGQELRYQPQDDKEGSLFYNKDVCAFHMEDRGITLYAENEQRENITLHSEDQGHVVLHSDDKGNVIIQERAGLNFHVEENNNYEQRLTLNPALANEGCHPDNITLHIAEGAAYDQKLMFSRGGVRDGEETFIIKTSPRNHRPRGDGGTDDSKIIAPPNPPDVSLYYSSFSIASNLLNSRKRHHDDDLRFKYPQRSRLRVHRHSAHMLHYTPCPMLNPLRNSSGLYWQASLSNTSTQSHKACVFVSENEFGREVPKNEQLIESDEDPHINVGSHFQANVESFQKSSHPCKIQSHEDLVWEPAIKHGVMDNEVDMYLEFACCAALPGGGRNKEYALHILHLCQGNIHEAVLKLMQPKLHVPSDHPLLTYEYPENDAWNAKEIEIFQQAILKFDKNFSRIAQHIGTKTTKQCVQFYYLWKKACPDEYKRIRLNWRRIREMNFQNNTIIPISNINVASEVEVIATSTDSRPFACVFPDCLARFNSRAALNGHNRIHGGSADRWRMMTPTPFTSSSSSTCNSDTVEEFPCKLCGKVFSKIKSRSAHMKSHRPSEMEPKKSKLDLSTKIEQMEQNNSAFNSTFLKKTTMTTISATLAATAVVTTTTSATSG</sequence>
<dbReference type="SUPFAM" id="SSF46689">
    <property type="entry name" value="Homeodomain-like"/>
    <property type="match status" value="1"/>
</dbReference>
<evidence type="ECO:0000256" key="1">
    <source>
        <dbReference type="ARBA" id="ARBA00004123"/>
    </source>
</evidence>
<dbReference type="InterPro" id="IPR051066">
    <property type="entry name" value="Trans_reg/Corepressor"/>
</dbReference>
<feature type="region of interest" description="Disordered" evidence="6">
    <location>
        <begin position="351"/>
        <end position="380"/>
    </location>
</feature>
<keyword evidence="5" id="KW-0862">Zinc</keyword>
<dbReference type="PROSITE" id="PS00028">
    <property type="entry name" value="ZINC_FINGER_C2H2_1"/>
    <property type="match status" value="3"/>
</dbReference>
<dbReference type="SMART" id="SM00717">
    <property type="entry name" value="SANT"/>
    <property type="match status" value="1"/>
</dbReference>
<evidence type="ECO:0000256" key="3">
    <source>
        <dbReference type="ARBA" id="ARBA00023163"/>
    </source>
</evidence>
<dbReference type="InterPro" id="IPR001005">
    <property type="entry name" value="SANT/Myb"/>
</dbReference>
<feature type="compositionally biased region" description="Polar residues" evidence="6">
    <location>
        <begin position="230"/>
        <end position="241"/>
    </location>
</feature>
<dbReference type="GO" id="GO:0008270">
    <property type="term" value="F:zinc ion binding"/>
    <property type="evidence" value="ECO:0007669"/>
    <property type="project" value="UniProtKB-KW"/>
</dbReference>
<evidence type="ECO:0008006" key="12">
    <source>
        <dbReference type="Google" id="ProtNLM"/>
    </source>
</evidence>
<keyword evidence="3" id="KW-0804">Transcription</keyword>
<dbReference type="InterPro" id="IPR009057">
    <property type="entry name" value="Homeodomain-like_sf"/>
</dbReference>
<organism evidence="10 11">
    <name type="scientific">Parthenolecanium corni</name>
    <dbReference type="NCBI Taxonomy" id="536013"/>
    <lineage>
        <taxon>Eukaryota</taxon>
        <taxon>Metazoa</taxon>
        <taxon>Ecdysozoa</taxon>
        <taxon>Arthropoda</taxon>
        <taxon>Hexapoda</taxon>
        <taxon>Insecta</taxon>
        <taxon>Pterygota</taxon>
        <taxon>Neoptera</taxon>
        <taxon>Paraneoptera</taxon>
        <taxon>Hemiptera</taxon>
        <taxon>Sternorrhyncha</taxon>
        <taxon>Coccoidea</taxon>
        <taxon>Coccidae</taxon>
        <taxon>Parthenolecanium</taxon>
    </lineage>
</organism>
<feature type="compositionally biased region" description="Basic and acidic residues" evidence="6">
    <location>
        <begin position="29"/>
        <end position="38"/>
    </location>
</feature>
<dbReference type="InterPro" id="IPR036236">
    <property type="entry name" value="Znf_C2H2_sf"/>
</dbReference>
<dbReference type="Proteomes" id="UP001367676">
    <property type="component" value="Unassembled WGS sequence"/>
</dbReference>
<feature type="domain" description="SANT" evidence="9">
    <location>
        <begin position="988"/>
        <end position="1039"/>
    </location>
</feature>
<accession>A0AAN9XX66</accession>
<feature type="region of interest" description="Disordered" evidence="6">
    <location>
        <begin position="1"/>
        <end position="38"/>
    </location>
</feature>
<dbReference type="Pfam" id="PF01448">
    <property type="entry name" value="ELM2"/>
    <property type="match status" value="1"/>
</dbReference>
<evidence type="ECO:0000256" key="2">
    <source>
        <dbReference type="ARBA" id="ARBA00023015"/>
    </source>
</evidence>
<dbReference type="SMART" id="SM01189">
    <property type="entry name" value="ELM2"/>
    <property type="match status" value="1"/>
</dbReference>
<gene>
    <name evidence="10" type="ORF">V9T40_014721</name>
</gene>
<feature type="region of interest" description="Disordered" evidence="6">
    <location>
        <begin position="221"/>
        <end position="241"/>
    </location>
</feature>
<keyword evidence="2" id="KW-0805">Transcription regulation</keyword>
<evidence type="ECO:0000259" key="8">
    <source>
        <dbReference type="PROSITE" id="PS51156"/>
    </source>
</evidence>
<evidence type="ECO:0000259" key="7">
    <source>
        <dbReference type="PROSITE" id="PS50157"/>
    </source>
</evidence>
<feature type="domain" description="C2H2-type" evidence="7">
    <location>
        <begin position="44"/>
        <end position="71"/>
    </location>
</feature>